<dbReference type="OrthoDB" id="251770at2759"/>
<gene>
    <name evidence="1" type="ORF">CINCED_3A001970</name>
</gene>
<organism evidence="1 2">
    <name type="scientific">Cinara cedri</name>
    <dbReference type="NCBI Taxonomy" id="506608"/>
    <lineage>
        <taxon>Eukaryota</taxon>
        <taxon>Metazoa</taxon>
        <taxon>Ecdysozoa</taxon>
        <taxon>Arthropoda</taxon>
        <taxon>Hexapoda</taxon>
        <taxon>Insecta</taxon>
        <taxon>Pterygota</taxon>
        <taxon>Neoptera</taxon>
        <taxon>Paraneoptera</taxon>
        <taxon>Hemiptera</taxon>
        <taxon>Sternorrhyncha</taxon>
        <taxon>Aphidomorpha</taxon>
        <taxon>Aphidoidea</taxon>
        <taxon>Aphididae</taxon>
        <taxon>Lachninae</taxon>
        <taxon>Cinara</taxon>
    </lineage>
</organism>
<reference evidence="1 2" key="1">
    <citation type="submission" date="2019-08" db="EMBL/GenBank/DDBJ databases">
        <authorList>
            <person name="Alioto T."/>
            <person name="Alioto T."/>
            <person name="Gomez Garrido J."/>
        </authorList>
    </citation>
    <scope>NUCLEOTIDE SEQUENCE [LARGE SCALE GENOMIC DNA]</scope>
</reference>
<name>A0A5E4MAU4_9HEMI</name>
<dbReference type="EMBL" id="CABPRJ010000057">
    <property type="protein sequence ID" value="VVC27011.1"/>
    <property type="molecule type" value="Genomic_DNA"/>
</dbReference>
<proteinExistence type="predicted"/>
<accession>A0A5E4MAU4</accession>
<keyword evidence="2" id="KW-1185">Reference proteome</keyword>
<dbReference type="Proteomes" id="UP000325440">
    <property type="component" value="Unassembled WGS sequence"/>
</dbReference>
<dbReference type="AlphaFoldDB" id="A0A5E4MAU4"/>
<evidence type="ECO:0000313" key="1">
    <source>
        <dbReference type="EMBL" id="VVC27011.1"/>
    </source>
</evidence>
<protein>
    <submittedName>
        <fullName evidence="1">Uncharacterized protein</fullName>
    </submittedName>
</protein>
<sequence length="188" mass="21611">MSDMMNLALQNSGEHELTIAVVSEFGVCDMKIHVLPATKQNKAAIINLICLRTCYSQAIPVPKINSPIYIITMYNVVISVSNLKPEEKINLTEKNKRKTFYMSDIFSYHLRENATHLMFGKKAIDTGITVMTDVWLDVCEESPSHNINIVKEKCFRSRQSRYIDSFKWLNIFTSNEKKGNSYINYIES</sequence>
<evidence type="ECO:0000313" key="2">
    <source>
        <dbReference type="Proteomes" id="UP000325440"/>
    </source>
</evidence>